<reference evidence="2 3" key="1">
    <citation type="submission" date="2015-07" db="EMBL/GenBank/DDBJ databases">
        <title>Draft Genome Sequence of Malassezia furfur CBS1878 and Malassezia pachydermatis CBS1879.</title>
        <authorList>
            <person name="Triana S."/>
            <person name="Ohm R."/>
            <person name="Gonzalez A."/>
            <person name="DeCock H."/>
            <person name="Restrepo S."/>
            <person name="Celis A."/>
        </authorList>
    </citation>
    <scope>NUCLEOTIDE SEQUENCE [LARGE SCALE GENOMIC DNA]</scope>
    <source>
        <strain evidence="2 3">CBS 1879</strain>
    </source>
</reference>
<feature type="compositionally biased region" description="Basic residues" evidence="1">
    <location>
        <begin position="65"/>
        <end position="74"/>
    </location>
</feature>
<dbReference type="SMART" id="SM00384">
    <property type="entry name" value="AT_hook"/>
    <property type="match status" value="2"/>
</dbReference>
<proteinExistence type="predicted"/>
<evidence type="ECO:0000256" key="1">
    <source>
        <dbReference type="SAM" id="MobiDB-lite"/>
    </source>
</evidence>
<feature type="compositionally biased region" description="Basic and acidic residues" evidence="1">
    <location>
        <begin position="12"/>
        <end position="23"/>
    </location>
</feature>
<dbReference type="OrthoDB" id="3365940at2759"/>
<comment type="caution">
    <text evidence="2">The sequence shown here is derived from an EMBL/GenBank/DDBJ whole genome shotgun (WGS) entry which is preliminary data.</text>
</comment>
<dbReference type="InterPro" id="IPR017956">
    <property type="entry name" value="AT_hook_DNA-bd_motif"/>
</dbReference>
<feature type="region of interest" description="Disordered" evidence="1">
    <location>
        <begin position="1"/>
        <end position="79"/>
    </location>
</feature>
<dbReference type="VEuPathDB" id="FungiDB:Malapachy_3934"/>
<dbReference type="Proteomes" id="UP000037751">
    <property type="component" value="Unassembled WGS sequence"/>
</dbReference>
<protein>
    <submittedName>
        <fullName evidence="2">At hook motif family protein</fullName>
    </submittedName>
</protein>
<name>A0A0M8MK12_9BASI</name>
<dbReference type="GeneID" id="28730269"/>
<feature type="compositionally biased region" description="Pro residues" evidence="1">
    <location>
        <begin position="44"/>
        <end position="59"/>
    </location>
</feature>
<gene>
    <name evidence="2" type="ORF">Malapachy_3934</name>
</gene>
<feature type="compositionally biased region" description="Basic and acidic residues" evidence="1">
    <location>
        <begin position="209"/>
        <end position="220"/>
    </location>
</feature>
<organism evidence="2 3">
    <name type="scientific">Malassezia pachydermatis</name>
    <dbReference type="NCBI Taxonomy" id="77020"/>
    <lineage>
        <taxon>Eukaryota</taxon>
        <taxon>Fungi</taxon>
        <taxon>Dikarya</taxon>
        <taxon>Basidiomycota</taxon>
        <taxon>Ustilaginomycotina</taxon>
        <taxon>Malasseziomycetes</taxon>
        <taxon>Malasseziales</taxon>
        <taxon>Malasseziaceae</taxon>
        <taxon>Malassezia</taxon>
    </lineage>
</organism>
<feature type="region of interest" description="Disordered" evidence="1">
    <location>
        <begin position="208"/>
        <end position="228"/>
    </location>
</feature>
<evidence type="ECO:0000313" key="2">
    <source>
        <dbReference type="EMBL" id="KOS14036.1"/>
    </source>
</evidence>
<evidence type="ECO:0000313" key="3">
    <source>
        <dbReference type="Proteomes" id="UP000037751"/>
    </source>
</evidence>
<keyword evidence="3" id="KW-1185">Reference proteome</keyword>
<accession>A0A0M8MK12</accession>
<dbReference type="GO" id="GO:0003677">
    <property type="term" value="F:DNA binding"/>
    <property type="evidence" value="ECO:0007669"/>
    <property type="project" value="InterPro"/>
</dbReference>
<dbReference type="RefSeq" id="XP_017991668.1">
    <property type="nucleotide sequence ID" value="XM_018138393.1"/>
</dbReference>
<sequence>MEPNRDAQTVKPKPDTNEHEMPPLKRKRGRPRKEAMDNTASMPVPKPQPIITPSTPPPMNDGTTPKRKRGRPRKRPLEPHEEVALMAAKQSSNIPPWRIMESVDRPPVYPETHVFLRTPRPIQAVKLWDSPERAPRPRAQWWHYRRPTLRHVPAHRADGQTAEPLPTPPPGRRPKTRVDYAALQHRQLAHRARGIHLDLPKLWKARVRQAKDQPLTHDTRTASSSPAT</sequence>
<dbReference type="EMBL" id="LGAV01000004">
    <property type="protein sequence ID" value="KOS14036.1"/>
    <property type="molecule type" value="Genomic_DNA"/>
</dbReference>
<dbReference type="AlphaFoldDB" id="A0A0M8MK12"/>
<dbReference type="PRINTS" id="PR00929">
    <property type="entry name" value="ATHOOK"/>
</dbReference>